<evidence type="ECO:0000256" key="1">
    <source>
        <dbReference type="SAM" id="Phobius"/>
    </source>
</evidence>
<dbReference type="AlphaFoldDB" id="A0A2P6R1J8"/>
<comment type="caution">
    <text evidence="2">The sequence shown here is derived from an EMBL/GenBank/DDBJ whole genome shotgun (WGS) entry which is preliminary data.</text>
</comment>
<reference evidence="2 3" key="1">
    <citation type="journal article" date="2018" name="Nat. Genet.">
        <title>The Rosa genome provides new insights in the design of modern roses.</title>
        <authorList>
            <person name="Bendahmane M."/>
        </authorList>
    </citation>
    <scope>NUCLEOTIDE SEQUENCE [LARGE SCALE GENOMIC DNA]</scope>
    <source>
        <strain evidence="3">cv. Old Blush</strain>
    </source>
</reference>
<sequence>MQILDSSKGSSVEDAMQKQSLLLLCSEKAAYIYSFTHVMLVISTSSYVGTTNLIMSSYLSFFQLRELRR</sequence>
<keyword evidence="3" id="KW-1185">Reference proteome</keyword>
<dbReference type="Proteomes" id="UP000238479">
    <property type="component" value="Chromosome 4"/>
</dbReference>
<proteinExistence type="predicted"/>
<dbReference type="Gramene" id="PRQ40303">
    <property type="protein sequence ID" value="PRQ40303"/>
    <property type="gene ID" value="RchiOBHm_Chr4g0434581"/>
</dbReference>
<evidence type="ECO:0000313" key="2">
    <source>
        <dbReference type="EMBL" id="PRQ40303.1"/>
    </source>
</evidence>
<feature type="transmembrane region" description="Helical" evidence="1">
    <location>
        <begin position="30"/>
        <end position="59"/>
    </location>
</feature>
<dbReference type="EMBL" id="PDCK01000042">
    <property type="protein sequence ID" value="PRQ40303.1"/>
    <property type="molecule type" value="Genomic_DNA"/>
</dbReference>
<evidence type="ECO:0000313" key="3">
    <source>
        <dbReference type="Proteomes" id="UP000238479"/>
    </source>
</evidence>
<keyword evidence="1" id="KW-1133">Transmembrane helix</keyword>
<keyword evidence="1" id="KW-0812">Transmembrane</keyword>
<gene>
    <name evidence="2" type="ORF">RchiOBHm_Chr4g0434581</name>
</gene>
<protein>
    <submittedName>
        <fullName evidence="2">Uncharacterized protein</fullName>
    </submittedName>
</protein>
<organism evidence="2 3">
    <name type="scientific">Rosa chinensis</name>
    <name type="common">China rose</name>
    <dbReference type="NCBI Taxonomy" id="74649"/>
    <lineage>
        <taxon>Eukaryota</taxon>
        <taxon>Viridiplantae</taxon>
        <taxon>Streptophyta</taxon>
        <taxon>Embryophyta</taxon>
        <taxon>Tracheophyta</taxon>
        <taxon>Spermatophyta</taxon>
        <taxon>Magnoliopsida</taxon>
        <taxon>eudicotyledons</taxon>
        <taxon>Gunneridae</taxon>
        <taxon>Pentapetalae</taxon>
        <taxon>rosids</taxon>
        <taxon>fabids</taxon>
        <taxon>Rosales</taxon>
        <taxon>Rosaceae</taxon>
        <taxon>Rosoideae</taxon>
        <taxon>Rosoideae incertae sedis</taxon>
        <taxon>Rosa</taxon>
    </lineage>
</organism>
<keyword evidence="1" id="KW-0472">Membrane</keyword>
<name>A0A2P6R1J8_ROSCH</name>
<accession>A0A2P6R1J8</accession>